<feature type="transmembrane region" description="Helical" evidence="1">
    <location>
        <begin position="215"/>
        <end position="234"/>
    </location>
</feature>
<evidence type="ECO:0000256" key="1">
    <source>
        <dbReference type="SAM" id="Phobius"/>
    </source>
</evidence>
<reference evidence="2 3" key="1">
    <citation type="submission" date="2019-08" db="EMBL/GenBank/DDBJ databases">
        <title>Deep-cultivation of Planctomycetes and their phenomic and genomic characterization uncovers novel biology.</title>
        <authorList>
            <person name="Wiegand S."/>
            <person name="Jogler M."/>
            <person name="Boedeker C."/>
            <person name="Pinto D."/>
            <person name="Vollmers J."/>
            <person name="Rivas-Marin E."/>
            <person name="Kohn T."/>
            <person name="Peeters S.H."/>
            <person name="Heuer A."/>
            <person name="Rast P."/>
            <person name="Oberbeckmann S."/>
            <person name="Bunk B."/>
            <person name="Jeske O."/>
            <person name="Meyerdierks A."/>
            <person name="Storesund J.E."/>
            <person name="Kallscheuer N."/>
            <person name="Luecker S."/>
            <person name="Lage O.M."/>
            <person name="Pohl T."/>
            <person name="Merkel B.J."/>
            <person name="Hornburger P."/>
            <person name="Mueller R.-W."/>
            <person name="Bruemmer F."/>
            <person name="Labrenz M."/>
            <person name="Spormann A.M."/>
            <person name="Op Den Camp H."/>
            <person name="Overmann J."/>
            <person name="Amann R."/>
            <person name="Jetten M.S.M."/>
            <person name="Mascher T."/>
            <person name="Medema M.H."/>
            <person name="Devos D.P."/>
            <person name="Kaster A.-K."/>
            <person name="Ovreas L."/>
            <person name="Rohde M."/>
            <person name="Galperin M.Y."/>
            <person name="Jogler C."/>
        </authorList>
    </citation>
    <scope>NUCLEOTIDE SEQUENCE [LARGE SCALE GENOMIC DNA]</scope>
    <source>
        <strain evidence="2 3">LF1</strain>
    </source>
</reference>
<protein>
    <submittedName>
        <fullName evidence="2">Uncharacterized protein</fullName>
    </submittedName>
</protein>
<feature type="transmembrane region" description="Helical" evidence="1">
    <location>
        <begin position="246"/>
        <end position="273"/>
    </location>
</feature>
<accession>A0A5B1CH86</accession>
<evidence type="ECO:0000313" key="3">
    <source>
        <dbReference type="Proteomes" id="UP000322699"/>
    </source>
</evidence>
<gene>
    <name evidence="2" type="ORF">LF1_14070</name>
</gene>
<dbReference type="RefSeq" id="WP_068264632.1">
    <property type="nucleotide sequence ID" value="NZ_LWSK01000065.1"/>
</dbReference>
<comment type="caution">
    <text evidence="2">The sequence shown here is derived from an EMBL/GenBank/DDBJ whole genome shotgun (WGS) entry which is preliminary data.</text>
</comment>
<name>A0A5B1CH86_9BACT</name>
<keyword evidence="1" id="KW-0812">Transmembrane</keyword>
<dbReference type="AlphaFoldDB" id="A0A5B1CH86"/>
<proteinExistence type="predicted"/>
<evidence type="ECO:0000313" key="2">
    <source>
        <dbReference type="EMBL" id="KAA1258883.1"/>
    </source>
</evidence>
<feature type="transmembrane region" description="Helical" evidence="1">
    <location>
        <begin position="77"/>
        <end position="104"/>
    </location>
</feature>
<dbReference type="Proteomes" id="UP000322699">
    <property type="component" value="Unassembled WGS sequence"/>
</dbReference>
<sequence length="312" mass="35096" precursor="true">MQLDQTHVKVRLRTMAEIGDLALIMVRRYPAAILVGFATGAVFWALLDLLVLAWIPITESSYGLDDEEAVWEIIRYLAWMGLLVMLQAPVAGVLSTLYLGLAVFEQRPTWASVRTEAKRGFKRWFWKLGIVRFALPPVIFLACRWGQPASGFWDAFVPLVILLWVSLVRASSPFMPEILLLEQCPIRSKSPDVITASRRSKSLHGPMAGDLSGRFISVSCVLVILLFSIGYSLLWARGISFGRWDVMNLFVLLVIYPFSLWCVAGISVMVRILNYLDCRIRLEGWEVELAVRAEAMRQFGEEPLAVATEAAS</sequence>
<organism evidence="2 3">
    <name type="scientific">Rubripirellula obstinata</name>
    <dbReference type="NCBI Taxonomy" id="406547"/>
    <lineage>
        <taxon>Bacteria</taxon>
        <taxon>Pseudomonadati</taxon>
        <taxon>Planctomycetota</taxon>
        <taxon>Planctomycetia</taxon>
        <taxon>Pirellulales</taxon>
        <taxon>Pirellulaceae</taxon>
        <taxon>Rubripirellula</taxon>
    </lineage>
</organism>
<dbReference type="OrthoDB" id="266384at2"/>
<feature type="transmembrane region" description="Helical" evidence="1">
    <location>
        <begin position="31"/>
        <end position="57"/>
    </location>
</feature>
<keyword evidence="1" id="KW-0472">Membrane</keyword>
<feature type="transmembrane region" description="Helical" evidence="1">
    <location>
        <begin position="124"/>
        <end position="145"/>
    </location>
</feature>
<dbReference type="EMBL" id="VRLW01000001">
    <property type="protein sequence ID" value="KAA1258883.1"/>
    <property type="molecule type" value="Genomic_DNA"/>
</dbReference>
<keyword evidence="1" id="KW-1133">Transmembrane helix</keyword>
<keyword evidence="3" id="KW-1185">Reference proteome</keyword>